<gene>
    <name evidence="5" type="ORF">Cfor_11958</name>
</gene>
<evidence type="ECO:0000313" key="5">
    <source>
        <dbReference type="EMBL" id="GFG31479.1"/>
    </source>
</evidence>
<feature type="compositionally biased region" description="Acidic residues" evidence="3">
    <location>
        <begin position="296"/>
        <end position="305"/>
    </location>
</feature>
<proteinExistence type="inferred from homology"/>
<name>A0A6L2PFZ8_COPFO</name>
<dbReference type="GO" id="GO:0008270">
    <property type="term" value="F:zinc ion binding"/>
    <property type="evidence" value="ECO:0007669"/>
    <property type="project" value="UniProtKB-KW"/>
</dbReference>
<dbReference type="PANTHER" id="PTHR22166">
    <property type="entry name" value="ENDOPLASMIC RETICULUM JUNCTION FORMATION PROTEIN LUNAPARK"/>
    <property type="match status" value="1"/>
</dbReference>
<organism evidence="5 6">
    <name type="scientific">Coptotermes formosanus</name>
    <name type="common">Formosan subterranean termite</name>
    <dbReference type="NCBI Taxonomy" id="36987"/>
    <lineage>
        <taxon>Eukaryota</taxon>
        <taxon>Metazoa</taxon>
        <taxon>Ecdysozoa</taxon>
        <taxon>Arthropoda</taxon>
        <taxon>Hexapoda</taxon>
        <taxon>Insecta</taxon>
        <taxon>Pterygota</taxon>
        <taxon>Neoptera</taxon>
        <taxon>Polyneoptera</taxon>
        <taxon>Dictyoptera</taxon>
        <taxon>Blattodea</taxon>
        <taxon>Blattoidea</taxon>
        <taxon>Termitoidae</taxon>
        <taxon>Rhinotermitidae</taxon>
        <taxon>Coptotermes</taxon>
    </lineage>
</organism>
<dbReference type="FunCoup" id="A0A6L2PFZ8">
    <property type="interactions" value="1575"/>
</dbReference>
<dbReference type="GO" id="GO:0098826">
    <property type="term" value="C:endoplasmic reticulum tubular network membrane"/>
    <property type="evidence" value="ECO:0007669"/>
    <property type="project" value="UniProtKB-UniRule"/>
</dbReference>
<dbReference type="InterPro" id="IPR019273">
    <property type="entry name" value="Lunapark_Znf"/>
</dbReference>
<dbReference type="Pfam" id="PF10058">
    <property type="entry name" value="Zn_ribbon_10"/>
    <property type="match status" value="1"/>
</dbReference>
<keyword evidence="2" id="KW-0862">Zinc</keyword>
<dbReference type="InterPro" id="IPR040115">
    <property type="entry name" value="Lnp"/>
</dbReference>
<dbReference type="AlphaFoldDB" id="A0A6L2PFZ8"/>
<evidence type="ECO:0000256" key="3">
    <source>
        <dbReference type="SAM" id="MobiDB-lite"/>
    </source>
</evidence>
<keyword evidence="6" id="KW-1185">Reference proteome</keyword>
<keyword evidence="2" id="KW-0863">Zinc-finger</keyword>
<feature type="region of interest" description="Disordered" evidence="3">
    <location>
        <begin position="270"/>
        <end position="383"/>
    </location>
</feature>
<dbReference type="OrthoDB" id="3169036at2759"/>
<feature type="compositionally biased region" description="Basic and acidic residues" evidence="3">
    <location>
        <begin position="366"/>
        <end position="383"/>
    </location>
</feature>
<evidence type="ECO:0000256" key="1">
    <source>
        <dbReference type="ARBA" id="ARBA00009940"/>
    </source>
</evidence>
<accession>A0A6L2PFZ8</accession>
<sequence length="383" mass="42698">MQRERESRKLSIIVYKLLKWTYFCSGGKNTSIGMGFCREVDTVYSVILVKRLVTWYYRRKLTHSQEKLHDMRERKKKLLEDVMDNETYKVAKEILEKFAPDQLQKSSSVVMPTKFSGSPDLSVNQQAALAARNTSTPSSPPTLVSSASSFASLKPGTDVRRRSQQQPPGLVWPPVSWDPARHYTNSGQTNGQGFISRPTGPPMPRPILPRDRSYLDKLVEYLVGDGPSNRYALICKQCGSHNGMALKEEFEYLAFRCCYCFYWNPARKQRPQAPRLPSGSVVSEFSEHGSSSEVESASDTEEECGSDQSHVSESITKEGGIKISEVESGSDQSFVAESTAKEDGMKLSEIAAAEGKVQLEPVSQSTEDKSFTSDTAHTETTES</sequence>
<keyword evidence="2" id="KW-0479">Metal-binding</keyword>
<dbReference type="EMBL" id="BLKM01004458">
    <property type="protein sequence ID" value="GFG31479.1"/>
    <property type="molecule type" value="Genomic_DNA"/>
</dbReference>
<comment type="similarity">
    <text evidence="1 2">Belongs to the lunapark family.</text>
</comment>
<reference evidence="6" key="1">
    <citation type="submission" date="2020-01" db="EMBL/GenBank/DDBJ databases">
        <title>Draft genome sequence of the Termite Coptotermes fromosanus.</title>
        <authorList>
            <person name="Itakura S."/>
            <person name="Yosikawa Y."/>
            <person name="Umezawa K."/>
        </authorList>
    </citation>
    <scope>NUCLEOTIDE SEQUENCE [LARGE SCALE GENOMIC DNA]</scope>
</reference>
<protein>
    <recommendedName>
        <fullName evidence="2">Endoplasmic reticulum junction formation protein lunapark</fullName>
    </recommendedName>
</protein>
<feature type="domain" description="Lunapark zinc ribbon" evidence="4">
    <location>
        <begin position="215"/>
        <end position="264"/>
    </location>
</feature>
<dbReference type="GO" id="GO:1903373">
    <property type="term" value="P:positive regulation of endoplasmic reticulum tubular network organization"/>
    <property type="evidence" value="ECO:0007669"/>
    <property type="project" value="UniProtKB-UniRule"/>
</dbReference>
<evidence type="ECO:0000259" key="4">
    <source>
        <dbReference type="Pfam" id="PF10058"/>
    </source>
</evidence>
<feature type="region of interest" description="Disordered" evidence="3">
    <location>
        <begin position="127"/>
        <end position="175"/>
    </location>
</feature>
<comment type="subcellular location">
    <subcellularLocation>
        <location evidence="2">Endoplasmic reticulum membrane</location>
        <topology evidence="2">Multi-pass membrane protein</topology>
    </subcellularLocation>
</comment>
<feature type="compositionally biased region" description="Polar residues" evidence="3">
    <location>
        <begin position="327"/>
        <end position="336"/>
    </location>
</feature>
<dbReference type="Proteomes" id="UP000502823">
    <property type="component" value="Unassembled WGS sequence"/>
</dbReference>
<dbReference type="InParanoid" id="A0A6L2PFZ8"/>
<feature type="compositionally biased region" description="Polar residues" evidence="3">
    <location>
        <begin position="280"/>
        <end position="295"/>
    </location>
</feature>
<dbReference type="PANTHER" id="PTHR22166:SF12">
    <property type="entry name" value="ENDOPLASMIC RETICULUM JUNCTION FORMATION PROTEIN LUNAPARK"/>
    <property type="match status" value="1"/>
</dbReference>
<feature type="compositionally biased region" description="Low complexity" evidence="3">
    <location>
        <begin position="134"/>
        <end position="149"/>
    </location>
</feature>
<evidence type="ECO:0000313" key="6">
    <source>
        <dbReference type="Proteomes" id="UP000502823"/>
    </source>
</evidence>
<evidence type="ECO:0000256" key="2">
    <source>
        <dbReference type="RuleBase" id="RU367073"/>
    </source>
</evidence>
<comment type="caution">
    <text evidence="5">The sequence shown here is derived from an EMBL/GenBank/DDBJ whole genome shotgun (WGS) entry which is preliminary data.</text>
</comment>
<dbReference type="GO" id="GO:0071788">
    <property type="term" value="P:endoplasmic reticulum tubular network maintenance"/>
    <property type="evidence" value="ECO:0007669"/>
    <property type="project" value="UniProtKB-UniRule"/>
</dbReference>
<comment type="domain">
    <text evidence="2">The C4-type zinc finger motif is necessary both for its ER three-way tubular junction localization and formation.</text>
</comment>
<keyword evidence="2" id="KW-0256">Endoplasmic reticulum</keyword>
<comment type="function">
    <text evidence="2">Plays a role in determining ER morphology.</text>
</comment>